<organism evidence="7 8">
    <name type="scientific">Candidatus Harrisonbacteria bacterium RIFCSPLOWO2_01_FULL_40_28</name>
    <dbReference type="NCBI Taxonomy" id="1798406"/>
    <lineage>
        <taxon>Bacteria</taxon>
        <taxon>Candidatus Harrisoniibacteriota</taxon>
    </lineage>
</organism>
<proteinExistence type="inferred from homology"/>
<dbReference type="SUPFAM" id="SSF52166">
    <property type="entry name" value="Ribosomal protein L4"/>
    <property type="match status" value="1"/>
</dbReference>
<dbReference type="PANTHER" id="PTHR10746">
    <property type="entry name" value="50S RIBOSOMAL PROTEIN L4"/>
    <property type="match status" value="1"/>
</dbReference>
<evidence type="ECO:0000256" key="3">
    <source>
        <dbReference type="ARBA" id="ARBA00023274"/>
    </source>
</evidence>
<keyword evidence="5" id="KW-0699">rRNA-binding</keyword>
<accession>A0A1G1ZPZ2</accession>
<gene>
    <name evidence="5" type="primary">rplD</name>
    <name evidence="7" type="ORF">A3A04_00035</name>
</gene>
<dbReference type="InterPro" id="IPR013005">
    <property type="entry name" value="Ribosomal_uL4-like"/>
</dbReference>
<comment type="function">
    <text evidence="5">One of the primary rRNA binding proteins, this protein initially binds near the 5'-end of the 23S rRNA. It is important during the early stages of 50S assembly. It makes multiple contacts with different domains of the 23S rRNA in the assembled 50S subunit and ribosome.</text>
</comment>
<evidence type="ECO:0000256" key="4">
    <source>
        <dbReference type="ARBA" id="ARBA00035244"/>
    </source>
</evidence>
<evidence type="ECO:0000313" key="7">
    <source>
        <dbReference type="EMBL" id="OGY66509.1"/>
    </source>
</evidence>
<dbReference type="Pfam" id="PF00573">
    <property type="entry name" value="Ribosomal_L4"/>
    <property type="match status" value="1"/>
</dbReference>
<feature type="region of interest" description="Disordered" evidence="6">
    <location>
        <begin position="39"/>
        <end position="77"/>
    </location>
</feature>
<dbReference type="GO" id="GO:0005840">
    <property type="term" value="C:ribosome"/>
    <property type="evidence" value="ECO:0007669"/>
    <property type="project" value="UniProtKB-KW"/>
</dbReference>
<evidence type="ECO:0000256" key="2">
    <source>
        <dbReference type="ARBA" id="ARBA00022980"/>
    </source>
</evidence>
<reference evidence="7 8" key="1">
    <citation type="journal article" date="2016" name="Nat. Commun.">
        <title>Thousands of microbial genomes shed light on interconnected biogeochemical processes in an aquifer system.</title>
        <authorList>
            <person name="Anantharaman K."/>
            <person name="Brown C.T."/>
            <person name="Hug L.A."/>
            <person name="Sharon I."/>
            <person name="Castelle C.J."/>
            <person name="Probst A.J."/>
            <person name="Thomas B.C."/>
            <person name="Singh A."/>
            <person name="Wilkins M.J."/>
            <person name="Karaoz U."/>
            <person name="Brodie E.L."/>
            <person name="Williams K.H."/>
            <person name="Hubbard S.S."/>
            <person name="Banfield J.F."/>
        </authorList>
    </citation>
    <scope>NUCLEOTIDE SEQUENCE [LARGE SCALE GENOMIC DNA]</scope>
</reference>
<evidence type="ECO:0000256" key="6">
    <source>
        <dbReference type="SAM" id="MobiDB-lite"/>
    </source>
</evidence>
<dbReference type="GO" id="GO:0006412">
    <property type="term" value="P:translation"/>
    <property type="evidence" value="ECO:0007669"/>
    <property type="project" value="UniProtKB-UniRule"/>
</dbReference>
<dbReference type="PANTHER" id="PTHR10746:SF6">
    <property type="entry name" value="LARGE RIBOSOMAL SUBUNIT PROTEIN UL4M"/>
    <property type="match status" value="1"/>
</dbReference>
<keyword evidence="5" id="KW-0694">RNA-binding</keyword>
<dbReference type="Gene3D" id="3.40.1370.10">
    <property type="match status" value="1"/>
</dbReference>
<evidence type="ECO:0000313" key="8">
    <source>
        <dbReference type="Proteomes" id="UP000178517"/>
    </source>
</evidence>
<evidence type="ECO:0000256" key="5">
    <source>
        <dbReference type="HAMAP-Rule" id="MF_01328"/>
    </source>
</evidence>
<comment type="function">
    <text evidence="5">Forms part of the polypeptide exit tunnel.</text>
</comment>
<comment type="similarity">
    <text evidence="1 5">Belongs to the universal ribosomal protein uL4 family.</text>
</comment>
<dbReference type="EMBL" id="MHJI01000003">
    <property type="protein sequence ID" value="OGY66509.1"/>
    <property type="molecule type" value="Genomic_DNA"/>
</dbReference>
<keyword evidence="3 5" id="KW-0687">Ribonucleoprotein</keyword>
<comment type="caution">
    <text evidence="7">The sequence shown here is derived from an EMBL/GenBank/DDBJ whole genome shotgun (WGS) entry which is preliminary data.</text>
</comment>
<dbReference type="NCBIfam" id="TIGR03953">
    <property type="entry name" value="rplD_bact"/>
    <property type="match status" value="1"/>
</dbReference>
<protein>
    <recommendedName>
        <fullName evidence="4 5">Large ribosomal subunit protein uL4</fullName>
    </recommendedName>
</protein>
<dbReference type="Proteomes" id="UP000178517">
    <property type="component" value="Unassembled WGS sequence"/>
</dbReference>
<dbReference type="GO" id="GO:0019843">
    <property type="term" value="F:rRNA binding"/>
    <property type="evidence" value="ECO:0007669"/>
    <property type="project" value="UniProtKB-UniRule"/>
</dbReference>
<sequence length="216" mass="24406">MKAPLHDKSGKVTGEVQLPIRVFSREWNPDLVHQALRAQEAGRRKVRAHTKDRGDVRGGGKKPWAQKHTGRARHGSIRSPIWKGGGVVFGPRKNRNFEQKINKKMRQAALFSLLSKQLHDGVLKIVDSLELNTLKTKDVIRELAAFLNEGTVSTLIVPNITNKTIYKSAANIKKTKAVDPRSLNVYDLLRFKQILLDQKAIEVIDGYYKKLNARKS</sequence>
<evidence type="ECO:0000256" key="1">
    <source>
        <dbReference type="ARBA" id="ARBA00010528"/>
    </source>
</evidence>
<keyword evidence="2 5" id="KW-0689">Ribosomal protein</keyword>
<name>A0A1G1ZPZ2_9BACT</name>
<feature type="compositionally biased region" description="Basic residues" evidence="6">
    <location>
        <begin position="64"/>
        <end position="76"/>
    </location>
</feature>
<dbReference type="InterPro" id="IPR023574">
    <property type="entry name" value="Ribosomal_uL4_dom_sf"/>
</dbReference>
<dbReference type="GO" id="GO:1990904">
    <property type="term" value="C:ribonucleoprotein complex"/>
    <property type="evidence" value="ECO:0007669"/>
    <property type="project" value="UniProtKB-KW"/>
</dbReference>
<dbReference type="GO" id="GO:0003735">
    <property type="term" value="F:structural constituent of ribosome"/>
    <property type="evidence" value="ECO:0007669"/>
    <property type="project" value="InterPro"/>
</dbReference>
<comment type="subunit">
    <text evidence="5">Part of the 50S ribosomal subunit.</text>
</comment>
<dbReference type="HAMAP" id="MF_01328_B">
    <property type="entry name" value="Ribosomal_uL4_B"/>
    <property type="match status" value="1"/>
</dbReference>
<feature type="compositionally biased region" description="Basic and acidic residues" evidence="6">
    <location>
        <begin position="49"/>
        <end position="58"/>
    </location>
</feature>
<dbReference type="InterPro" id="IPR002136">
    <property type="entry name" value="Ribosomal_uL4"/>
</dbReference>
<dbReference type="STRING" id="1798406.A3A04_00035"/>
<dbReference type="AlphaFoldDB" id="A0A1G1ZPZ2"/>